<dbReference type="GO" id="GO:0000978">
    <property type="term" value="F:RNA polymerase II cis-regulatory region sequence-specific DNA binding"/>
    <property type="evidence" value="ECO:0007669"/>
    <property type="project" value="InterPro"/>
</dbReference>
<dbReference type="GO" id="GO:0000785">
    <property type="term" value="C:chromatin"/>
    <property type="evidence" value="ECO:0007669"/>
    <property type="project" value="TreeGrafter"/>
</dbReference>
<feature type="compositionally biased region" description="Polar residues" evidence="8">
    <location>
        <begin position="72"/>
        <end position="82"/>
    </location>
</feature>
<feature type="compositionally biased region" description="Low complexity" evidence="8">
    <location>
        <begin position="110"/>
        <end position="130"/>
    </location>
</feature>
<gene>
    <name evidence="10" type="ORF">RRF57_010305</name>
</gene>
<dbReference type="PROSITE" id="PS00028">
    <property type="entry name" value="ZINC_FINGER_C2H2_1"/>
    <property type="match status" value="1"/>
</dbReference>
<name>A0AAN7Z8F6_9PEZI</name>
<evidence type="ECO:0000256" key="8">
    <source>
        <dbReference type="SAM" id="MobiDB-lite"/>
    </source>
</evidence>
<keyword evidence="6" id="KW-0539">Nucleus</keyword>
<protein>
    <recommendedName>
        <fullName evidence="9">C2H2-type domain-containing protein</fullName>
    </recommendedName>
</protein>
<evidence type="ECO:0000313" key="11">
    <source>
        <dbReference type="Proteomes" id="UP001305414"/>
    </source>
</evidence>
<feature type="region of interest" description="Disordered" evidence="8">
    <location>
        <begin position="1"/>
        <end position="149"/>
    </location>
</feature>
<evidence type="ECO:0000259" key="9">
    <source>
        <dbReference type="PROSITE" id="PS50157"/>
    </source>
</evidence>
<dbReference type="SMART" id="SM00355">
    <property type="entry name" value="ZnF_C2H2"/>
    <property type="match status" value="1"/>
</dbReference>
<feature type="compositionally biased region" description="Polar residues" evidence="8">
    <location>
        <begin position="238"/>
        <end position="263"/>
    </location>
</feature>
<keyword evidence="3" id="KW-0677">Repeat</keyword>
<feature type="compositionally biased region" description="Polar residues" evidence="8">
    <location>
        <begin position="30"/>
        <end position="41"/>
    </location>
</feature>
<sequence>MSDLRYIMDTTDDEDRGNDKYSRRPGASDLTRSSNPSSTTKQSEDNTPSSTTETTTSQPRRRGLLSRSSRSATILSPTTATAKTDKASPSRPSLTERQSLDSTESMDPASYGSYNQSSSSSTMPPSGRSSIASRPMSSTPGEREIPVKLTPITGRVSRAKKGVPVHTCEICKPPKVGVFEDRCSCVKVFANVMCRRHQLSHKPATFQCPWHGCDKVFHRQDLLTRHTQRHEQDDRSGTDMTSHGSRGPSQTPVESNAPINSFPQAPMLSGTGVPIADDMPTNTPYPGSASPYPTSHRGSISGPMSPSSRSTRSHSTGFSHSQGDYILSSAAHAPFGIHPSSMDGSLFHTNSYGLEFQPRKSPSYISYMGLEGLPSLTIPDSSFPGHLSQESNWPSSASDSPYSTPDRMRHYDSPSADIPNSDMFYVPHQYPSPQPPMYQPVSDYAAYDDTYFDYPSHQFPVRSQTPSTVTISAQPAENLVTLGHSVPDASAVLGRQKRAAEVLSPYADAVLFASVFPPTDALSAIPRYLEVYWKGFDTVFPLVHRRSLETCIDPVLRYAMAAVGSQFLQSKEDRLNSHTLHGFASQEARRRPQWSVQVMQAILLCEFYGRFRGARATARASEPFQSLYSRVAASETSVDHDNSASASPQHWDEWITAESRRRLLSASFCLDIHASMYHEHSVFHPFATATPPIPLIKHTQHLWTAQNAEAWEELLSSEASQLDSVSVADEEITASRVTTALPMDLAVYLASEALRLPHRSLPSTVDFSTSRLDLDSTIRIRTLFPNSAIANTYLALHYTPLHDLLAATGDSWLFSKKILDQEVFHRRKLIVRHWSSSVHAGAASTFAAKALLAFLDHPSHDQSPIEQNHKITDLSDYWALYVCTLICWSINRTKGRDTSAYNSNSPSGGSESDAKRWLKTVASLDPGTAINNVRARQEALGVVVMVRKRLEHESSGGKSKLLVDAIRVLKSLEGDPNRARF</sequence>
<dbReference type="AlphaFoldDB" id="A0AAN7Z8F6"/>
<evidence type="ECO:0000256" key="4">
    <source>
        <dbReference type="ARBA" id="ARBA00022771"/>
    </source>
</evidence>
<evidence type="ECO:0000256" key="6">
    <source>
        <dbReference type="ARBA" id="ARBA00023242"/>
    </source>
</evidence>
<feature type="compositionally biased region" description="Basic and acidic residues" evidence="8">
    <location>
        <begin position="225"/>
        <end position="237"/>
    </location>
</feature>
<dbReference type="GO" id="GO:0000981">
    <property type="term" value="F:DNA-binding transcription factor activity, RNA polymerase II-specific"/>
    <property type="evidence" value="ECO:0007669"/>
    <property type="project" value="InterPro"/>
</dbReference>
<proteinExistence type="predicted"/>
<feature type="compositionally biased region" description="Polar residues" evidence="8">
    <location>
        <begin position="131"/>
        <end position="140"/>
    </location>
</feature>
<accession>A0AAN7Z8F6</accession>
<feature type="compositionally biased region" description="Polar residues" evidence="8">
    <location>
        <begin position="90"/>
        <end position="105"/>
    </location>
</feature>
<dbReference type="InterPro" id="IPR051059">
    <property type="entry name" value="VerF-like"/>
</dbReference>
<comment type="caution">
    <text evidence="10">The sequence shown here is derived from an EMBL/GenBank/DDBJ whole genome shotgun (WGS) entry which is preliminary data.</text>
</comment>
<evidence type="ECO:0000256" key="5">
    <source>
        <dbReference type="ARBA" id="ARBA00022833"/>
    </source>
</evidence>
<dbReference type="Proteomes" id="UP001305414">
    <property type="component" value="Unassembled WGS sequence"/>
</dbReference>
<feature type="region of interest" description="Disordered" evidence="8">
    <location>
        <begin position="381"/>
        <end position="414"/>
    </location>
</feature>
<dbReference type="Pfam" id="PF04082">
    <property type="entry name" value="Fungal_trans"/>
    <property type="match status" value="1"/>
</dbReference>
<dbReference type="EMBL" id="JAWHQM010000043">
    <property type="protein sequence ID" value="KAK5634592.1"/>
    <property type="molecule type" value="Genomic_DNA"/>
</dbReference>
<feature type="compositionally biased region" description="Polar residues" evidence="8">
    <location>
        <begin position="280"/>
        <end position="298"/>
    </location>
</feature>
<keyword evidence="11" id="KW-1185">Reference proteome</keyword>
<evidence type="ECO:0000256" key="2">
    <source>
        <dbReference type="ARBA" id="ARBA00022723"/>
    </source>
</evidence>
<feature type="compositionally biased region" description="Low complexity" evidence="8">
    <location>
        <begin position="47"/>
        <end position="57"/>
    </location>
</feature>
<organism evidence="10 11">
    <name type="scientific">Xylaria bambusicola</name>
    <dbReference type="NCBI Taxonomy" id="326684"/>
    <lineage>
        <taxon>Eukaryota</taxon>
        <taxon>Fungi</taxon>
        <taxon>Dikarya</taxon>
        <taxon>Ascomycota</taxon>
        <taxon>Pezizomycotina</taxon>
        <taxon>Sordariomycetes</taxon>
        <taxon>Xylariomycetidae</taxon>
        <taxon>Xylariales</taxon>
        <taxon>Xylariaceae</taxon>
        <taxon>Xylaria</taxon>
    </lineage>
</organism>
<reference evidence="10 11" key="1">
    <citation type="submission" date="2023-10" db="EMBL/GenBank/DDBJ databases">
        <title>Draft genome sequence of Xylaria bambusicola isolate GMP-LS, the root and basal stem rot pathogen of sugarcane in Indonesia.</title>
        <authorList>
            <person name="Selvaraj P."/>
            <person name="Muralishankar V."/>
            <person name="Muruganantham S."/>
            <person name="Sp S."/>
            <person name="Haryani S."/>
            <person name="Lau K.J.X."/>
            <person name="Naqvi N.I."/>
        </authorList>
    </citation>
    <scope>NUCLEOTIDE SEQUENCE [LARGE SCALE GENOMIC DNA]</scope>
    <source>
        <strain evidence="10">GMP-LS</strain>
    </source>
</reference>
<comment type="subcellular location">
    <subcellularLocation>
        <location evidence="1">Nucleus</location>
    </subcellularLocation>
</comment>
<dbReference type="PROSITE" id="PS50157">
    <property type="entry name" value="ZINC_FINGER_C2H2_2"/>
    <property type="match status" value="1"/>
</dbReference>
<feature type="compositionally biased region" description="Low complexity" evidence="8">
    <location>
        <begin position="299"/>
        <end position="321"/>
    </location>
</feature>
<evidence type="ECO:0000256" key="3">
    <source>
        <dbReference type="ARBA" id="ARBA00022737"/>
    </source>
</evidence>
<evidence type="ECO:0000256" key="1">
    <source>
        <dbReference type="ARBA" id="ARBA00004123"/>
    </source>
</evidence>
<feature type="domain" description="C2H2-type" evidence="9">
    <location>
        <begin position="206"/>
        <end position="235"/>
    </location>
</feature>
<dbReference type="GO" id="GO:0006351">
    <property type="term" value="P:DNA-templated transcription"/>
    <property type="evidence" value="ECO:0007669"/>
    <property type="project" value="InterPro"/>
</dbReference>
<feature type="region of interest" description="Disordered" evidence="8">
    <location>
        <begin position="225"/>
        <end position="321"/>
    </location>
</feature>
<dbReference type="PANTHER" id="PTHR40626:SF30">
    <property type="entry name" value="FINGER DOMAIN PROTEIN, PUTATIVE (AFU_ORTHOLOGUE AFUA_4G13600)-RELATED"/>
    <property type="match status" value="1"/>
</dbReference>
<dbReference type="CDD" id="cd12148">
    <property type="entry name" value="fungal_TF_MHR"/>
    <property type="match status" value="1"/>
</dbReference>
<evidence type="ECO:0000313" key="10">
    <source>
        <dbReference type="EMBL" id="KAK5634592.1"/>
    </source>
</evidence>
<dbReference type="PANTHER" id="PTHR40626">
    <property type="entry name" value="MIP31509P"/>
    <property type="match status" value="1"/>
</dbReference>
<dbReference type="Gene3D" id="3.30.160.60">
    <property type="entry name" value="Classic Zinc Finger"/>
    <property type="match status" value="1"/>
</dbReference>
<keyword evidence="2" id="KW-0479">Metal-binding</keyword>
<dbReference type="GO" id="GO:0008270">
    <property type="term" value="F:zinc ion binding"/>
    <property type="evidence" value="ECO:0007669"/>
    <property type="project" value="UniProtKB-KW"/>
</dbReference>
<keyword evidence="5" id="KW-0862">Zinc</keyword>
<dbReference type="InterPro" id="IPR007219">
    <property type="entry name" value="XnlR_reg_dom"/>
</dbReference>
<feature type="compositionally biased region" description="Polar residues" evidence="8">
    <location>
        <begin position="388"/>
        <end position="403"/>
    </location>
</feature>
<dbReference type="InterPro" id="IPR013087">
    <property type="entry name" value="Znf_C2H2_type"/>
</dbReference>
<keyword evidence="4 7" id="KW-0863">Zinc-finger</keyword>
<dbReference type="GO" id="GO:0005634">
    <property type="term" value="C:nucleus"/>
    <property type="evidence" value="ECO:0007669"/>
    <property type="project" value="UniProtKB-SubCell"/>
</dbReference>
<evidence type="ECO:0000256" key="7">
    <source>
        <dbReference type="PROSITE-ProRule" id="PRU00042"/>
    </source>
</evidence>